<dbReference type="SUPFAM" id="SSF52540">
    <property type="entry name" value="P-loop containing nucleoside triphosphate hydrolases"/>
    <property type="match status" value="1"/>
</dbReference>
<dbReference type="InterPro" id="IPR027417">
    <property type="entry name" value="P-loop_NTPase"/>
</dbReference>
<dbReference type="EMBL" id="LAHD01000021">
    <property type="protein sequence ID" value="PHK04821.1"/>
    <property type="molecule type" value="Genomic_DNA"/>
</dbReference>
<dbReference type="Gene3D" id="3.40.50.300">
    <property type="entry name" value="P-loop containing nucleotide triphosphate hydrolases"/>
    <property type="match status" value="1"/>
</dbReference>
<dbReference type="GO" id="GO:0003723">
    <property type="term" value="F:RNA binding"/>
    <property type="evidence" value="ECO:0007669"/>
    <property type="project" value="TreeGrafter"/>
</dbReference>
<dbReference type="CDD" id="cd19481">
    <property type="entry name" value="RecA-like_protease"/>
    <property type="match status" value="1"/>
</dbReference>
<evidence type="ECO:0000259" key="2">
    <source>
        <dbReference type="SMART" id="SM00382"/>
    </source>
</evidence>
<dbReference type="InterPro" id="IPR050168">
    <property type="entry name" value="AAA_ATPase_domain"/>
</dbReference>
<dbReference type="InterPro" id="IPR003960">
    <property type="entry name" value="ATPase_AAA_CS"/>
</dbReference>
<dbReference type="GO" id="GO:1990275">
    <property type="term" value="F:preribosome binding"/>
    <property type="evidence" value="ECO:0007669"/>
    <property type="project" value="TreeGrafter"/>
</dbReference>
<dbReference type="SMART" id="SM00382">
    <property type="entry name" value="AAA"/>
    <property type="match status" value="1"/>
</dbReference>
<comment type="similarity">
    <text evidence="1">Belongs to the AAA ATPase family.</text>
</comment>
<dbReference type="PANTHER" id="PTHR23077:SF132">
    <property type="entry name" value="ATP-DEPENDENT ZN PROTEASE"/>
    <property type="match status" value="1"/>
</dbReference>
<dbReference type="RefSeq" id="WP_099067544.1">
    <property type="nucleotide sequence ID" value="NZ_LAHD01000021.1"/>
</dbReference>
<dbReference type="GO" id="GO:0042254">
    <property type="term" value="P:ribosome biogenesis"/>
    <property type="evidence" value="ECO:0007669"/>
    <property type="project" value="TreeGrafter"/>
</dbReference>
<evidence type="ECO:0000256" key="1">
    <source>
        <dbReference type="RuleBase" id="RU003651"/>
    </source>
</evidence>
<dbReference type="GO" id="GO:0005524">
    <property type="term" value="F:ATP binding"/>
    <property type="evidence" value="ECO:0007669"/>
    <property type="project" value="UniProtKB-KW"/>
</dbReference>
<accession>A0A9Q5ZDR5</accession>
<keyword evidence="1" id="KW-0547">Nucleotide-binding</keyword>
<reference evidence="3 4" key="1">
    <citation type="submission" date="2015-02" db="EMBL/GenBank/DDBJ databases">
        <title>Nostoc linckia genome annotation.</title>
        <authorList>
            <person name="Zhou Z."/>
        </authorList>
    </citation>
    <scope>NUCLEOTIDE SEQUENCE [LARGE SCALE GENOMIC DNA]</scope>
    <source>
        <strain evidence="4">z8</strain>
    </source>
</reference>
<feature type="domain" description="AAA+ ATPase" evidence="2">
    <location>
        <begin position="197"/>
        <end position="321"/>
    </location>
</feature>
<gene>
    <name evidence="3" type="ORF">VF08_09895</name>
</gene>
<sequence length="409" mass="47063">MKIQQLITEALNLPNNAIAYHISQELAAIYPQKGLVEGSDPTFNLEKFATVNLCTLQNNIFIHNQITTSWDGMEEEIYNHTENASFEVTWQGDKLDILLMSWQEGYCKTRYYWILADNKEIAENFFVDVCDWNSEIRDEVLVFEDGYWEKNQDLFQSIKGATFDNLILQGNLKQDIQDDLNTFFASRETYAAYGVPWKRGILFIGSPGNGKTHTVKALINQMQQPCLYVKSFKSEYDTDSENIRKVFKQARQSAPCILVLEDIDSLLTDENRSFFLNELDGFALNEGIITIATTNHPERLDSAISDRPSRFDRKYHFELPDIEVRQAYIALWNQKLKTVMQLSDEAINHIVTLTDGFSFAYLKELFLSSMIRWMGTLETGAMEKIMLSQVAVLREQMSSTTITNEASEN</sequence>
<dbReference type="AlphaFoldDB" id="A0A9Q5ZDR5"/>
<dbReference type="PANTHER" id="PTHR23077">
    <property type="entry name" value="AAA-FAMILY ATPASE"/>
    <property type="match status" value="1"/>
</dbReference>
<evidence type="ECO:0000313" key="3">
    <source>
        <dbReference type="EMBL" id="PHK04821.1"/>
    </source>
</evidence>
<dbReference type="GO" id="GO:0016887">
    <property type="term" value="F:ATP hydrolysis activity"/>
    <property type="evidence" value="ECO:0007669"/>
    <property type="project" value="InterPro"/>
</dbReference>
<dbReference type="PROSITE" id="PS00674">
    <property type="entry name" value="AAA"/>
    <property type="match status" value="1"/>
</dbReference>
<dbReference type="InterPro" id="IPR003959">
    <property type="entry name" value="ATPase_AAA_core"/>
</dbReference>
<evidence type="ECO:0000313" key="4">
    <source>
        <dbReference type="Proteomes" id="UP000222310"/>
    </source>
</evidence>
<dbReference type="Pfam" id="PF00004">
    <property type="entry name" value="AAA"/>
    <property type="match status" value="1"/>
</dbReference>
<comment type="caution">
    <text evidence="3">The sequence shown here is derived from an EMBL/GenBank/DDBJ whole genome shotgun (WGS) entry which is preliminary data.</text>
</comment>
<proteinExistence type="inferred from homology"/>
<protein>
    <submittedName>
        <fullName evidence="3">ATPase</fullName>
    </submittedName>
</protein>
<dbReference type="Proteomes" id="UP000222310">
    <property type="component" value="Unassembled WGS sequence"/>
</dbReference>
<organism evidence="3 4">
    <name type="scientific">Nostoc linckia z8</name>
    <dbReference type="NCBI Taxonomy" id="1628746"/>
    <lineage>
        <taxon>Bacteria</taxon>
        <taxon>Bacillati</taxon>
        <taxon>Cyanobacteriota</taxon>
        <taxon>Cyanophyceae</taxon>
        <taxon>Nostocales</taxon>
        <taxon>Nostocaceae</taxon>
        <taxon>Nostoc</taxon>
    </lineage>
</organism>
<dbReference type="InterPro" id="IPR003593">
    <property type="entry name" value="AAA+_ATPase"/>
</dbReference>
<dbReference type="GeneID" id="57095082"/>
<keyword evidence="1" id="KW-0067">ATP-binding</keyword>
<name>A0A9Q5ZDR5_NOSLI</name>